<dbReference type="Gene3D" id="1.10.510.10">
    <property type="entry name" value="Transferase(Phosphotransferase) domain 1"/>
    <property type="match status" value="1"/>
</dbReference>
<dbReference type="HOGENOM" id="CLU_500826_0_0_1"/>
<dbReference type="InParanoid" id="G0MH96"/>
<dbReference type="PROSITE" id="PS00108">
    <property type="entry name" value="PROTEIN_KINASE_ST"/>
    <property type="match status" value="1"/>
</dbReference>
<dbReference type="PANTHER" id="PTHR47634">
    <property type="entry name" value="PROTEIN KINASE DOMAIN-CONTAINING PROTEIN-RELATED"/>
    <property type="match status" value="1"/>
</dbReference>
<reference evidence="13" key="1">
    <citation type="submission" date="2011-07" db="EMBL/GenBank/DDBJ databases">
        <authorList>
            <consortium name="Caenorhabditis brenneri Sequencing and Analysis Consortium"/>
            <person name="Wilson R.K."/>
        </authorList>
    </citation>
    <scope>NUCLEOTIDE SEQUENCE [LARGE SCALE GENOMIC DNA]</scope>
    <source>
        <strain evidence="13">PB2801</strain>
    </source>
</reference>
<organism evidence="13">
    <name type="scientific">Caenorhabditis brenneri</name>
    <name type="common">Nematode worm</name>
    <dbReference type="NCBI Taxonomy" id="135651"/>
    <lineage>
        <taxon>Eukaryota</taxon>
        <taxon>Metazoa</taxon>
        <taxon>Ecdysozoa</taxon>
        <taxon>Nematoda</taxon>
        <taxon>Chromadorea</taxon>
        <taxon>Rhabditida</taxon>
        <taxon>Rhabditina</taxon>
        <taxon>Rhabditomorpha</taxon>
        <taxon>Rhabditoidea</taxon>
        <taxon>Rhabditidae</taxon>
        <taxon>Peloderinae</taxon>
        <taxon>Caenorhabditis</taxon>
    </lineage>
</organism>
<evidence type="ECO:0000259" key="11">
    <source>
        <dbReference type="PROSITE" id="PS50011"/>
    </source>
</evidence>
<evidence type="ECO:0000256" key="8">
    <source>
        <dbReference type="ARBA" id="ARBA00048679"/>
    </source>
</evidence>
<dbReference type="InterPro" id="IPR051334">
    <property type="entry name" value="SRPK"/>
</dbReference>
<dbReference type="Proteomes" id="UP000008068">
    <property type="component" value="Unassembled WGS sequence"/>
</dbReference>
<protein>
    <recommendedName>
        <fullName evidence="1">non-specific serine/threonine protein kinase</fullName>
        <ecNumber evidence="1">2.7.11.1</ecNumber>
    </recommendedName>
</protein>
<dbReference type="Pfam" id="PF00069">
    <property type="entry name" value="Pkinase"/>
    <property type="match status" value="1"/>
</dbReference>
<evidence type="ECO:0000256" key="2">
    <source>
        <dbReference type="ARBA" id="ARBA00022527"/>
    </source>
</evidence>
<sequence length="595" mass="66592">MSDKSKKQEDSQKNPQIGTLRSDDDFDLFVETHSAPSSQHVFDEAYHQQDSLFLSGMHQDGETSGVTTSNSFFQTASSSSLFTEEQVNPGNLVPTASSDMQFYASQAPISSYSDSCMLKKLLLDRQVGNEPSDGYKRGGFCPINVGEVLNGEFVIIKKLGYGGFSTVWMAWHYVLQKYVALKITKSAERFMGMAEEELNYLEVCTIANPNAMGANNIVQLLTAFTHVSESGSHIAMAFEIHGPSLFDVLYHSNQKFIHLEQVRRICRQLLEAVSFLHDECGIIHSDIKPENIMVAVSDEDIQRMDPKCPVYDSFTQSFDLDFTHPDSDIKIKLGDLGVSCWISKPRYPLLQTNVFRAPEVFFKGIAGTAADMWSVGCVAFELLAGRSLFACNNTKLEIDEVTHHLRQMSEIIGPIPFTPYRFEQNMEFVRLFYDEDGSFINETLYNPNWLVNTIRGLREMTPEDANQCADFIASILKMTPSERPTAKQALNHPFLLPFGGKSQRRVARENFFDYYSHVRHEEADSNIRSWSPIPIEPSSPIQSPDLSGYEIESNSGSESPNAIVVESLSSELNNLSMAPSSSQNVNSPHSESPSS</sequence>
<dbReference type="GO" id="GO:0005634">
    <property type="term" value="C:nucleus"/>
    <property type="evidence" value="ECO:0007669"/>
    <property type="project" value="TreeGrafter"/>
</dbReference>
<feature type="binding site" evidence="9">
    <location>
        <position position="182"/>
    </location>
    <ligand>
        <name>ATP</name>
        <dbReference type="ChEBI" id="CHEBI:30616"/>
    </ligand>
</feature>
<name>G0MH96_CAEBE</name>
<dbReference type="PANTHER" id="PTHR47634:SF9">
    <property type="entry name" value="PROTEIN KINASE DOMAIN-CONTAINING PROTEIN-RELATED"/>
    <property type="match status" value="1"/>
</dbReference>
<dbReference type="InterPro" id="IPR008271">
    <property type="entry name" value="Ser/Thr_kinase_AS"/>
</dbReference>
<dbReference type="SUPFAM" id="SSF56112">
    <property type="entry name" value="Protein kinase-like (PK-like)"/>
    <property type="match status" value="1"/>
</dbReference>
<feature type="domain" description="Protein kinase" evidence="11">
    <location>
        <begin position="153"/>
        <end position="495"/>
    </location>
</feature>
<evidence type="ECO:0000256" key="4">
    <source>
        <dbReference type="ARBA" id="ARBA00022741"/>
    </source>
</evidence>
<evidence type="ECO:0000256" key="7">
    <source>
        <dbReference type="ARBA" id="ARBA00047899"/>
    </source>
</evidence>
<dbReference type="EC" id="2.7.11.1" evidence="1"/>
<evidence type="ECO:0000256" key="6">
    <source>
        <dbReference type="ARBA" id="ARBA00022840"/>
    </source>
</evidence>
<feature type="compositionally biased region" description="Polar residues" evidence="10">
    <location>
        <begin position="577"/>
        <end position="595"/>
    </location>
</feature>
<dbReference type="eggNOG" id="KOG1290">
    <property type="taxonomic scope" value="Eukaryota"/>
</dbReference>
<proteinExistence type="predicted"/>
<keyword evidence="13" id="KW-1185">Reference proteome</keyword>
<evidence type="ECO:0000256" key="3">
    <source>
        <dbReference type="ARBA" id="ARBA00022679"/>
    </source>
</evidence>
<dbReference type="Gene3D" id="3.30.200.20">
    <property type="entry name" value="Phosphorylase Kinase, domain 1"/>
    <property type="match status" value="1"/>
</dbReference>
<keyword evidence="4 9" id="KW-0547">Nucleotide-binding</keyword>
<dbReference type="InterPro" id="IPR000719">
    <property type="entry name" value="Prot_kinase_dom"/>
</dbReference>
<dbReference type="GO" id="GO:0050684">
    <property type="term" value="P:regulation of mRNA processing"/>
    <property type="evidence" value="ECO:0007669"/>
    <property type="project" value="TreeGrafter"/>
</dbReference>
<dbReference type="GO" id="GO:0000245">
    <property type="term" value="P:spliceosomal complex assembly"/>
    <property type="evidence" value="ECO:0007669"/>
    <property type="project" value="TreeGrafter"/>
</dbReference>
<dbReference type="SMART" id="SM00220">
    <property type="entry name" value="S_TKc"/>
    <property type="match status" value="1"/>
</dbReference>
<dbReference type="GO" id="GO:0005737">
    <property type="term" value="C:cytoplasm"/>
    <property type="evidence" value="ECO:0007669"/>
    <property type="project" value="TreeGrafter"/>
</dbReference>
<feature type="region of interest" description="Disordered" evidence="10">
    <location>
        <begin position="1"/>
        <end position="23"/>
    </location>
</feature>
<comment type="catalytic activity">
    <reaction evidence="8">
        <text>L-seryl-[protein] + ATP = O-phospho-L-seryl-[protein] + ADP + H(+)</text>
        <dbReference type="Rhea" id="RHEA:17989"/>
        <dbReference type="Rhea" id="RHEA-COMP:9863"/>
        <dbReference type="Rhea" id="RHEA-COMP:11604"/>
        <dbReference type="ChEBI" id="CHEBI:15378"/>
        <dbReference type="ChEBI" id="CHEBI:29999"/>
        <dbReference type="ChEBI" id="CHEBI:30616"/>
        <dbReference type="ChEBI" id="CHEBI:83421"/>
        <dbReference type="ChEBI" id="CHEBI:456216"/>
        <dbReference type="EC" id="2.7.11.1"/>
    </reaction>
</comment>
<feature type="compositionally biased region" description="Low complexity" evidence="10">
    <location>
        <begin position="566"/>
        <end position="576"/>
    </location>
</feature>
<feature type="region of interest" description="Disordered" evidence="10">
    <location>
        <begin position="529"/>
        <end position="595"/>
    </location>
</feature>
<feature type="compositionally biased region" description="Basic and acidic residues" evidence="10">
    <location>
        <begin position="1"/>
        <end position="12"/>
    </location>
</feature>
<dbReference type="GO" id="GO:0005524">
    <property type="term" value="F:ATP binding"/>
    <property type="evidence" value="ECO:0007669"/>
    <property type="project" value="UniProtKB-UniRule"/>
</dbReference>
<dbReference type="PROSITE" id="PS00107">
    <property type="entry name" value="PROTEIN_KINASE_ATP"/>
    <property type="match status" value="1"/>
</dbReference>
<dbReference type="GO" id="GO:0004674">
    <property type="term" value="F:protein serine/threonine kinase activity"/>
    <property type="evidence" value="ECO:0007669"/>
    <property type="project" value="UniProtKB-KW"/>
</dbReference>
<accession>G0MH96</accession>
<dbReference type="EMBL" id="GL379794">
    <property type="protein sequence ID" value="EGT58159.1"/>
    <property type="molecule type" value="Genomic_DNA"/>
</dbReference>
<keyword evidence="3" id="KW-0808">Transferase</keyword>
<dbReference type="AlphaFoldDB" id="G0MH96"/>
<keyword evidence="2" id="KW-0723">Serine/threonine-protein kinase</keyword>
<evidence type="ECO:0000256" key="5">
    <source>
        <dbReference type="ARBA" id="ARBA00022777"/>
    </source>
</evidence>
<gene>
    <name evidence="12" type="ORF">CAEBREN_26193</name>
</gene>
<dbReference type="OrthoDB" id="2649at2759"/>
<keyword evidence="6 9" id="KW-0067">ATP-binding</keyword>
<keyword evidence="5" id="KW-0418">Kinase</keyword>
<evidence type="ECO:0000256" key="9">
    <source>
        <dbReference type="PROSITE-ProRule" id="PRU10141"/>
    </source>
</evidence>
<comment type="catalytic activity">
    <reaction evidence="7">
        <text>L-threonyl-[protein] + ATP = O-phospho-L-threonyl-[protein] + ADP + H(+)</text>
        <dbReference type="Rhea" id="RHEA:46608"/>
        <dbReference type="Rhea" id="RHEA-COMP:11060"/>
        <dbReference type="Rhea" id="RHEA-COMP:11605"/>
        <dbReference type="ChEBI" id="CHEBI:15378"/>
        <dbReference type="ChEBI" id="CHEBI:30013"/>
        <dbReference type="ChEBI" id="CHEBI:30616"/>
        <dbReference type="ChEBI" id="CHEBI:61977"/>
        <dbReference type="ChEBI" id="CHEBI:456216"/>
        <dbReference type="EC" id="2.7.11.1"/>
    </reaction>
</comment>
<evidence type="ECO:0000256" key="10">
    <source>
        <dbReference type="SAM" id="MobiDB-lite"/>
    </source>
</evidence>
<evidence type="ECO:0000313" key="12">
    <source>
        <dbReference type="EMBL" id="EGT58159.1"/>
    </source>
</evidence>
<dbReference type="PROSITE" id="PS50011">
    <property type="entry name" value="PROTEIN_KINASE_DOM"/>
    <property type="match status" value="1"/>
</dbReference>
<feature type="compositionally biased region" description="Low complexity" evidence="10">
    <location>
        <begin position="529"/>
        <end position="544"/>
    </location>
</feature>
<evidence type="ECO:0000256" key="1">
    <source>
        <dbReference type="ARBA" id="ARBA00012513"/>
    </source>
</evidence>
<evidence type="ECO:0000313" key="13">
    <source>
        <dbReference type="Proteomes" id="UP000008068"/>
    </source>
</evidence>
<dbReference type="InterPro" id="IPR017441">
    <property type="entry name" value="Protein_kinase_ATP_BS"/>
</dbReference>
<dbReference type="STRING" id="135651.G0MH96"/>
<dbReference type="InterPro" id="IPR011009">
    <property type="entry name" value="Kinase-like_dom_sf"/>
</dbReference>